<dbReference type="Pfam" id="PF10108">
    <property type="entry name" value="DNA_pol_B_exo2"/>
    <property type="match status" value="1"/>
</dbReference>
<dbReference type="Gene3D" id="3.30.420.10">
    <property type="entry name" value="Ribonuclease H-like superfamily/Ribonuclease H"/>
    <property type="match status" value="1"/>
</dbReference>
<dbReference type="EMBL" id="DSVI01000007">
    <property type="protein sequence ID" value="HGT47483.1"/>
    <property type="molecule type" value="Genomic_DNA"/>
</dbReference>
<comment type="caution">
    <text evidence="2">The sequence shown here is derived from an EMBL/GenBank/DDBJ whole genome shotgun (WGS) entry which is preliminary data.</text>
</comment>
<dbReference type="SUPFAM" id="SSF53098">
    <property type="entry name" value="Ribonuclease H-like"/>
    <property type="match status" value="1"/>
</dbReference>
<dbReference type="AlphaFoldDB" id="A0A832G234"/>
<keyword evidence="2" id="KW-0269">Exonuclease</keyword>
<reference evidence="2" key="1">
    <citation type="journal article" date="2020" name="mSystems">
        <title>Genome- and Community-Level Interaction Insights into Carbon Utilization and Element Cycling Functions of Hydrothermarchaeota in Hydrothermal Sediment.</title>
        <authorList>
            <person name="Zhou Z."/>
            <person name="Liu Y."/>
            <person name="Xu W."/>
            <person name="Pan J."/>
            <person name="Luo Z.H."/>
            <person name="Li M."/>
        </authorList>
    </citation>
    <scope>NUCLEOTIDE SEQUENCE [LARGE SCALE GENOMIC DNA]</scope>
    <source>
        <strain evidence="2">SpSt-500</strain>
    </source>
</reference>
<organism evidence="2">
    <name type="scientific">Ignavibacterium album</name>
    <dbReference type="NCBI Taxonomy" id="591197"/>
    <lineage>
        <taxon>Bacteria</taxon>
        <taxon>Pseudomonadati</taxon>
        <taxon>Ignavibacteriota</taxon>
        <taxon>Ignavibacteria</taxon>
        <taxon>Ignavibacteriales</taxon>
        <taxon>Ignavibacteriaceae</taxon>
        <taxon>Ignavibacterium</taxon>
    </lineage>
</organism>
<sequence length="229" mass="27083">MRRIVFDIETCSYPFNTLSASQQEYLLKYAEKESDPEKKQQMTDEAIRYTSLYPFTAKCIVIGIFDIEKEKSYIYYESDDKEEWQSEDSKTSYKGLSEKEMLESFWRIAKNINQFITFNGRNFDVPFLMLRSALLKVKPTINLMAERYGNTHIDLLEQLTFFGTTRKFNLDFYCNAFGIESPKSKDISGMEVKNLYEAGRIKDIAVYCSKDIYATFQLFKIWEEYLKIK</sequence>
<proteinExistence type="predicted"/>
<dbReference type="InterPro" id="IPR019288">
    <property type="entry name" value="3'-5'_exonuclease_PolB-like"/>
</dbReference>
<dbReference type="InterPro" id="IPR036397">
    <property type="entry name" value="RNaseH_sf"/>
</dbReference>
<protein>
    <submittedName>
        <fullName evidence="2">3'-5' exonuclease</fullName>
    </submittedName>
</protein>
<accession>A0A832G234</accession>
<gene>
    <name evidence="2" type="ORF">ENS56_05580</name>
</gene>
<dbReference type="GO" id="GO:0003676">
    <property type="term" value="F:nucleic acid binding"/>
    <property type="evidence" value="ECO:0007669"/>
    <property type="project" value="InterPro"/>
</dbReference>
<evidence type="ECO:0000313" key="2">
    <source>
        <dbReference type="EMBL" id="HGT47483.1"/>
    </source>
</evidence>
<keyword evidence="2" id="KW-0378">Hydrolase</keyword>
<dbReference type="GO" id="GO:0004527">
    <property type="term" value="F:exonuclease activity"/>
    <property type="evidence" value="ECO:0007669"/>
    <property type="project" value="UniProtKB-KW"/>
</dbReference>
<name>A0A832G234_9BACT</name>
<keyword evidence="2" id="KW-0540">Nuclease</keyword>
<feature type="domain" description="Predicted 3'-5' exonuclease PolB-like" evidence="1">
    <location>
        <begin position="97"/>
        <end position="219"/>
    </location>
</feature>
<evidence type="ECO:0000259" key="1">
    <source>
        <dbReference type="Pfam" id="PF10108"/>
    </source>
</evidence>
<dbReference type="InterPro" id="IPR012337">
    <property type="entry name" value="RNaseH-like_sf"/>
</dbReference>